<organism evidence="1 2">
    <name type="scientific">Synaphobranchus kaupii</name>
    <name type="common">Kaup's arrowtooth eel</name>
    <dbReference type="NCBI Taxonomy" id="118154"/>
    <lineage>
        <taxon>Eukaryota</taxon>
        <taxon>Metazoa</taxon>
        <taxon>Chordata</taxon>
        <taxon>Craniata</taxon>
        <taxon>Vertebrata</taxon>
        <taxon>Euteleostomi</taxon>
        <taxon>Actinopterygii</taxon>
        <taxon>Neopterygii</taxon>
        <taxon>Teleostei</taxon>
        <taxon>Anguilliformes</taxon>
        <taxon>Synaphobranchidae</taxon>
        <taxon>Synaphobranchus</taxon>
    </lineage>
</organism>
<name>A0A9Q1GBQ9_SYNKA</name>
<accession>A0A9Q1GBQ9</accession>
<evidence type="ECO:0000313" key="1">
    <source>
        <dbReference type="EMBL" id="KAJ8380616.1"/>
    </source>
</evidence>
<keyword evidence="2" id="KW-1185">Reference proteome</keyword>
<dbReference type="AlphaFoldDB" id="A0A9Q1GBQ9"/>
<sequence>MTLKVLSVHRAKIPPLNQPTSPCLAFSHDSVPPRACAGGLLLLSQQPLKTVTSLKELRQGCRALIARGVHLLGCLH</sequence>
<protein>
    <submittedName>
        <fullName evidence="1">Uncharacterized protein</fullName>
    </submittedName>
</protein>
<dbReference type="EMBL" id="JAINUF010000001">
    <property type="protein sequence ID" value="KAJ8380616.1"/>
    <property type="molecule type" value="Genomic_DNA"/>
</dbReference>
<dbReference type="Proteomes" id="UP001152622">
    <property type="component" value="Chromosome 1"/>
</dbReference>
<reference evidence="1" key="1">
    <citation type="journal article" date="2023" name="Science">
        <title>Genome structures resolve the early diversification of teleost fishes.</title>
        <authorList>
            <person name="Parey E."/>
            <person name="Louis A."/>
            <person name="Montfort J."/>
            <person name="Bouchez O."/>
            <person name="Roques C."/>
            <person name="Iampietro C."/>
            <person name="Lluch J."/>
            <person name="Castinel A."/>
            <person name="Donnadieu C."/>
            <person name="Desvignes T."/>
            <person name="Floi Bucao C."/>
            <person name="Jouanno E."/>
            <person name="Wen M."/>
            <person name="Mejri S."/>
            <person name="Dirks R."/>
            <person name="Jansen H."/>
            <person name="Henkel C."/>
            <person name="Chen W.J."/>
            <person name="Zahm M."/>
            <person name="Cabau C."/>
            <person name="Klopp C."/>
            <person name="Thompson A.W."/>
            <person name="Robinson-Rechavi M."/>
            <person name="Braasch I."/>
            <person name="Lecointre G."/>
            <person name="Bobe J."/>
            <person name="Postlethwait J.H."/>
            <person name="Berthelot C."/>
            <person name="Roest Crollius H."/>
            <person name="Guiguen Y."/>
        </authorList>
    </citation>
    <scope>NUCLEOTIDE SEQUENCE</scope>
    <source>
        <strain evidence="1">WJC10195</strain>
    </source>
</reference>
<gene>
    <name evidence="1" type="ORF">SKAU_G00013940</name>
</gene>
<evidence type="ECO:0000313" key="2">
    <source>
        <dbReference type="Proteomes" id="UP001152622"/>
    </source>
</evidence>
<comment type="caution">
    <text evidence="1">The sequence shown here is derived from an EMBL/GenBank/DDBJ whole genome shotgun (WGS) entry which is preliminary data.</text>
</comment>
<proteinExistence type="predicted"/>